<name>A0A644T0P1_9ZZZZ</name>
<reference evidence="1" key="1">
    <citation type="submission" date="2019-08" db="EMBL/GenBank/DDBJ databases">
        <authorList>
            <person name="Kucharzyk K."/>
            <person name="Murdoch R.W."/>
            <person name="Higgins S."/>
            <person name="Loffler F."/>
        </authorList>
    </citation>
    <scope>NUCLEOTIDE SEQUENCE</scope>
</reference>
<accession>A0A644T0P1</accession>
<protein>
    <submittedName>
        <fullName evidence="1">Uncharacterized protein</fullName>
    </submittedName>
</protein>
<sequence length="83" mass="9250">MLRAKCLAKIQENGRIYVKGEYIQLPEERAVKLAQDGKIIGISDEMDTVTIKPVTYKGAFRQPTQGKQLISQTFMFAVSETGA</sequence>
<comment type="caution">
    <text evidence="1">The sequence shown here is derived from an EMBL/GenBank/DDBJ whole genome shotgun (WGS) entry which is preliminary data.</text>
</comment>
<proteinExistence type="predicted"/>
<dbReference type="AlphaFoldDB" id="A0A644T0P1"/>
<gene>
    <name evidence="1" type="ORF">SDC9_05975</name>
</gene>
<dbReference type="EMBL" id="VSSQ01000012">
    <property type="protein sequence ID" value="MPL60414.1"/>
    <property type="molecule type" value="Genomic_DNA"/>
</dbReference>
<evidence type="ECO:0000313" key="1">
    <source>
        <dbReference type="EMBL" id="MPL60414.1"/>
    </source>
</evidence>
<organism evidence="1">
    <name type="scientific">bioreactor metagenome</name>
    <dbReference type="NCBI Taxonomy" id="1076179"/>
    <lineage>
        <taxon>unclassified sequences</taxon>
        <taxon>metagenomes</taxon>
        <taxon>ecological metagenomes</taxon>
    </lineage>
</organism>